<dbReference type="GO" id="GO:0005525">
    <property type="term" value="F:GTP binding"/>
    <property type="evidence" value="ECO:0007669"/>
    <property type="project" value="UniProtKB-KW"/>
</dbReference>
<dbReference type="SUPFAM" id="SSF103473">
    <property type="entry name" value="MFS general substrate transporter"/>
    <property type="match status" value="1"/>
</dbReference>
<feature type="transmembrane region" description="Helical" evidence="11">
    <location>
        <begin position="395"/>
        <end position="418"/>
    </location>
</feature>
<gene>
    <name evidence="12" type="ORF">DCHRY22_LOCUS9255</name>
</gene>
<evidence type="ECO:0000256" key="7">
    <source>
        <dbReference type="ARBA" id="ARBA00023134"/>
    </source>
</evidence>
<comment type="subcellular location">
    <subcellularLocation>
        <location evidence="1">Membrane</location>
    </subcellularLocation>
</comment>
<dbReference type="GO" id="GO:0003924">
    <property type="term" value="F:GTPase activity"/>
    <property type="evidence" value="ECO:0007669"/>
    <property type="project" value="InterPro"/>
</dbReference>
<evidence type="ECO:0000256" key="8">
    <source>
        <dbReference type="ARBA" id="ARBA00023136"/>
    </source>
</evidence>
<keyword evidence="6 11" id="KW-1133">Transmembrane helix</keyword>
<dbReference type="Proteomes" id="UP000789524">
    <property type="component" value="Unassembled WGS sequence"/>
</dbReference>
<protein>
    <recommendedName>
        <fullName evidence="3">ADP-ribosylation factor-like protein 6</fullName>
    </recommendedName>
</protein>
<feature type="binding site" evidence="10">
    <location>
        <position position="512"/>
    </location>
    <ligand>
        <name>Mg(2+)</name>
        <dbReference type="ChEBI" id="CHEBI:18420"/>
    </ligand>
</feature>
<feature type="transmembrane region" description="Helical" evidence="11">
    <location>
        <begin position="86"/>
        <end position="107"/>
    </location>
</feature>
<dbReference type="PANTHER" id="PTHR11711">
    <property type="entry name" value="ADP RIBOSYLATION FACTOR-RELATED"/>
    <property type="match status" value="1"/>
</dbReference>
<evidence type="ECO:0000256" key="6">
    <source>
        <dbReference type="ARBA" id="ARBA00022989"/>
    </source>
</evidence>
<feature type="binding site" evidence="10">
    <location>
        <position position="537"/>
    </location>
    <ligand>
        <name>Mg(2+)</name>
        <dbReference type="ChEBI" id="CHEBI:18420"/>
    </ligand>
</feature>
<keyword evidence="8 11" id="KW-0472">Membrane</keyword>
<dbReference type="GO" id="GO:0046872">
    <property type="term" value="F:metal ion binding"/>
    <property type="evidence" value="ECO:0007669"/>
    <property type="project" value="UniProtKB-KW"/>
</dbReference>
<evidence type="ECO:0000256" key="3">
    <source>
        <dbReference type="ARBA" id="ARBA00019766"/>
    </source>
</evidence>
<dbReference type="PROSITE" id="PS51417">
    <property type="entry name" value="ARF"/>
    <property type="match status" value="1"/>
</dbReference>
<feature type="binding site" evidence="9">
    <location>
        <position position="559"/>
    </location>
    <ligand>
        <name>GTP</name>
        <dbReference type="ChEBI" id="CHEBI:37565"/>
    </ligand>
</feature>
<keyword evidence="10" id="KW-0460">Magnesium</keyword>
<keyword evidence="4 11" id="KW-0812">Transmembrane</keyword>
<keyword evidence="5 9" id="KW-0547">Nucleotide-binding</keyword>
<accession>A0A8J2QS80</accession>
<evidence type="ECO:0000256" key="11">
    <source>
        <dbReference type="SAM" id="Phobius"/>
    </source>
</evidence>
<dbReference type="EMBL" id="CAKASE010000066">
    <property type="protein sequence ID" value="CAG9570542.1"/>
    <property type="molecule type" value="Genomic_DNA"/>
</dbReference>
<evidence type="ECO:0000256" key="2">
    <source>
        <dbReference type="ARBA" id="ARBA00010290"/>
    </source>
</evidence>
<dbReference type="InterPro" id="IPR024156">
    <property type="entry name" value="Small_GTPase_ARF"/>
</dbReference>
<dbReference type="PRINTS" id="PR00328">
    <property type="entry name" value="SAR1GTPBP"/>
</dbReference>
<dbReference type="InterPro" id="IPR006689">
    <property type="entry name" value="Small_GTPase_ARF/SAR"/>
</dbReference>
<evidence type="ECO:0000313" key="12">
    <source>
        <dbReference type="EMBL" id="CAG9570542.1"/>
    </source>
</evidence>
<dbReference type="Gene3D" id="1.20.1250.20">
    <property type="entry name" value="MFS general substrate transporter like domains"/>
    <property type="match status" value="2"/>
</dbReference>
<dbReference type="SUPFAM" id="SSF52540">
    <property type="entry name" value="P-loop containing nucleoside triphosphate hydrolases"/>
    <property type="match status" value="1"/>
</dbReference>
<feature type="transmembrane region" description="Helical" evidence="11">
    <location>
        <begin position="301"/>
        <end position="320"/>
    </location>
</feature>
<dbReference type="OrthoDB" id="5141738at2759"/>
<comment type="caution">
    <text evidence="12">The sequence shown here is derived from an EMBL/GenBank/DDBJ whole genome shotgun (WGS) entry which is preliminary data.</text>
</comment>
<dbReference type="SMART" id="SM00178">
    <property type="entry name" value="SAR"/>
    <property type="match status" value="1"/>
</dbReference>
<dbReference type="FunFam" id="3.40.50.300:FF:001166">
    <property type="entry name" value="ADP-ribosylation factor D"/>
    <property type="match status" value="1"/>
</dbReference>
<dbReference type="Pfam" id="PF00083">
    <property type="entry name" value="Sugar_tr"/>
    <property type="match status" value="1"/>
</dbReference>
<evidence type="ECO:0000256" key="9">
    <source>
        <dbReference type="PIRSR" id="PIRSR606689-1"/>
    </source>
</evidence>
<name>A0A8J2QS80_9NEOP</name>
<dbReference type="Pfam" id="PF00025">
    <property type="entry name" value="Arf"/>
    <property type="match status" value="1"/>
</dbReference>
<feature type="transmembrane region" description="Helical" evidence="11">
    <location>
        <begin position="58"/>
        <end position="77"/>
    </location>
</feature>
<sequence>MIVKNTFSLKGVWCAFIQIAVVVLINIPAVSFGLAVGWVSLVSGEGPAEQSESSGRGAVIAAVTTFGASMAGVPLSAKALLYGRKFALIGTSACFAVCWSLKLASLWCGSEWSGVGSGLVVVARVAAGLGGASAWALEPLLVREEARQSLARLRGLSSDHPELIHAVASLPPTEQVRTPLTLARHMLSDLQRRRAFIIGTITVIGQEVCGVLAILQYAERMFVIARDETRVTDSLPPTTTSTLMTPTAMHHTETIYESKHLIWPTTNEAIVRNWTGNPSNISAPSLSPVVTQELLSPARHAVLLGSVQLLTSALSLYLVERYGRRPLLLWCSLLTGACLLLSSLVTGARVSVAGLVAADLAGLAIAGAVAADSAGLQHVPYAILSEMFHYEYRGCAVMLATAGACAGNAVEVLLFPLVVSVGGLVSSLTLASLLTFLYTVFVYLAVPETKDRTPEQIYEVICPRLVNKTKNCETNKETISVMGLLEKLSSWMGGGGKVVTVLVLGLDNSGKTTMLRTLTTTEQEGQRQGPGASIVPTVGQRQENFQSGGVSFRAWDVSGAARLRSLWERHYRHCDAVIFVVDSADHLRLVVARSELELMLSHPDMSGRRLPLLVLANKSDAPHALSAPHVASALGLERITDKPWHVCASSALSGEGLGDGVSWLARQLREKH</sequence>
<dbReference type="InterPro" id="IPR027417">
    <property type="entry name" value="P-loop_NTPase"/>
</dbReference>
<comment type="similarity">
    <text evidence="2">Belongs to the small GTPase superfamily. Arf family.</text>
</comment>
<dbReference type="InterPro" id="IPR005828">
    <property type="entry name" value="MFS_sugar_transport-like"/>
</dbReference>
<dbReference type="AlphaFoldDB" id="A0A8J2QS80"/>
<keyword evidence="10" id="KW-0479">Metal-binding</keyword>
<keyword evidence="13" id="KW-1185">Reference proteome</keyword>
<evidence type="ECO:0000256" key="5">
    <source>
        <dbReference type="ARBA" id="ARBA00022741"/>
    </source>
</evidence>
<feature type="transmembrane region" description="Helical" evidence="11">
    <location>
        <begin position="424"/>
        <end position="446"/>
    </location>
</feature>
<feature type="transmembrane region" description="Helical" evidence="11">
    <location>
        <begin position="119"/>
        <end position="142"/>
    </location>
</feature>
<dbReference type="SMART" id="SM00177">
    <property type="entry name" value="ARF"/>
    <property type="match status" value="1"/>
</dbReference>
<dbReference type="Gene3D" id="3.40.50.300">
    <property type="entry name" value="P-loop containing nucleotide triphosphate hydrolases"/>
    <property type="match status" value="1"/>
</dbReference>
<feature type="transmembrane region" description="Helical" evidence="11">
    <location>
        <begin position="352"/>
        <end position="374"/>
    </location>
</feature>
<keyword evidence="7 9" id="KW-0342">GTP-binding</keyword>
<evidence type="ECO:0000256" key="4">
    <source>
        <dbReference type="ARBA" id="ARBA00022692"/>
    </source>
</evidence>
<dbReference type="InterPro" id="IPR036259">
    <property type="entry name" value="MFS_trans_sf"/>
</dbReference>
<feature type="transmembrane region" description="Helical" evidence="11">
    <location>
        <begin position="327"/>
        <end position="346"/>
    </location>
</feature>
<feature type="transmembrane region" description="Helical" evidence="11">
    <location>
        <begin position="195"/>
        <end position="218"/>
    </location>
</feature>
<feature type="transmembrane region" description="Helical" evidence="11">
    <location>
        <begin position="12"/>
        <end position="38"/>
    </location>
</feature>
<evidence type="ECO:0000313" key="13">
    <source>
        <dbReference type="Proteomes" id="UP000789524"/>
    </source>
</evidence>
<feature type="binding site" evidence="9">
    <location>
        <begin position="505"/>
        <end position="512"/>
    </location>
    <ligand>
        <name>GTP</name>
        <dbReference type="ChEBI" id="CHEBI:37565"/>
    </ligand>
</feature>
<dbReference type="GO" id="GO:0022857">
    <property type="term" value="F:transmembrane transporter activity"/>
    <property type="evidence" value="ECO:0007669"/>
    <property type="project" value="InterPro"/>
</dbReference>
<reference evidence="12" key="1">
    <citation type="submission" date="2021-09" db="EMBL/GenBank/DDBJ databases">
        <authorList>
            <person name="Martin H S."/>
        </authorList>
    </citation>
    <scope>NUCLEOTIDE SEQUENCE</scope>
</reference>
<evidence type="ECO:0000256" key="10">
    <source>
        <dbReference type="PIRSR" id="PIRSR606689-2"/>
    </source>
</evidence>
<dbReference type="GO" id="GO:0016020">
    <property type="term" value="C:membrane"/>
    <property type="evidence" value="ECO:0007669"/>
    <property type="project" value="UniProtKB-SubCell"/>
</dbReference>
<proteinExistence type="inferred from homology"/>
<organism evidence="12 13">
    <name type="scientific">Danaus chrysippus</name>
    <name type="common">African queen</name>
    <dbReference type="NCBI Taxonomy" id="151541"/>
    <lineage>
        <taxon>Eukaryota</taxon>
        <taxon>Metazoa</taxon>
        <taxon>Ecdysozoa</taxon>
        <taxon>Arthropoda</taxon>
        <taxon>Hexapoda</taxon>
        <taxon>Insecta</taxon>
        <taxon>Pterygota</taxon>
        <taxon>Neoptera</taxon>
        <taxon>Endopterygota</taxon>
        <taxon>Lepidoptera</taxon>
        <taxon>Glossata</taxon>
        <taxon>Ditrysia</taxon>
        <taxon>Papilionoidea</taxon>
        <taxon>Nymphalidae</taxon>
        <taxon>Danainae</taxon>
        <taxon>Danaini</taxon>
        <taxon>Danaina</taxon>
        <taxon>Danaus</taxon>
        <taxon>Anosia</taxon>
    </lineage>
</organism>
<feature type="binding site" evidence="9">
    <location>
        <begin position="617"/>
        <end position="620"/>
    </location>
    <ligand>
        <name>GTP</name>
        <dbReference type="ChEBI" id="CHEBI:37565"/>
    </ligand>
</feature>
<evidence type="ECO:0000256" key="1">
    <source>
        <dbReference type="ARBA" id="ARBA00004370"/>
    </source>
</evidence>